<protein>
    <recommendedName>
        <fullName evidence="1">Glycosyl transferase family 1 domain-containing protein</fullName>
    </recommendedName>
</protein>
<dbReference type="AlphaFoldDB" id="A0A1F7WTJ3"/>
<dbReference type="InterPro" id="IPR050194">
    <property type="entry name" value="Glycosyltransferase_grp1"/>
</dbReference>
<dbReference type="GO" id="GO:0016757">
    <property type="term" value="F:glycosyltransferase activity"/>
    <property type="evidence" value="ECO:0007669"/>
    <property type="project" value="InterPro"/>
</dbReference>
<dbReference type="PANTHER" id="PTHR45947">
    <property type="entry name" value="SULFOQUINOVOSYL TRANSFERASE SQD2"/>
    <property type="match status" value="1"/>
</dbReference>
<dbReference type="SUPFAM" id="SSF53756">
    <property type="entry name" value="UDP-Glycosyltransferase/glycogen phosphorylase"/>
    <property type="match status" value="1"/>
</dbReference>
<gene>
    <name evidence="2" type="ORF">A2125_01390</name>
</gene>
<evidence type="ECO:0000259" key="1">
    <source>
        <dbReference type="Pfam" id="PF00534"/>
    </source>
</evidence>
<comment type="caution">
    <text evidence="2">The sequence shown here is derived from an EMBL/GenBank/DDBJ whole genome shotgun (WGS) entry which is preliminary data.</text>
</comment>
<evidence type="ECO:0000313" key="3">
    <source>
        <dbReference type="Proteomes" id="UP000178812"/>
    </source>
</evidence>
<feature type="domain" description="Glycosyl transferase family 1" evidence="1">
    <location>
        <begin position="192"/>
        <end position="342"/>
    </location>
</feature>
<sequence length="362" mass="41254">MRTAIVYDRVNKWGGAERVLLALHEIFPDAPLFTSVYSPDKAKWVQKFSKVIVSKLNKIPLFRDKHELLGTLMPAVFESFNFDGYDLVISVTSEAAKGILTRGKTKHICYCLTPTRYLWSHYDTYFRGRLLRTVSKPVVSYLRRWDEIAAQRPDAMIAISTEVQRRIKKYYSRESVVVHPPLTLDVKTQNAKFKTTTQNAKFFLIVSRLVSYKKVDLAIEAFNEINKSLYIIGIGSEGKRLMKIAKPNIKFLGQLTDEILAGYYKKAEALILPQEEDFGLVAVESIVAGTPVIAYCAGGALDIIKEGVNGTFFDKQTKDDLVDAIKRFENLQFNVKIVKQSAKKFSQKRFKSEFLKVVKNLK</sequence>
<reference evidence="2 3" key="1">
    <citation type="journal article" date="2016" name="Nat. Commun.">
        <title>Thousands of microbial genomes shed light on interconnected biogeochemical processes in an aquifer system.</title>
        <authorList>
            <person name="Anantharaman K."/>
            <person name="Brown C.T."/>
            <person name="Hug L.A."/>
            <person name="Sharon I."/>
            <person name="Castelle C.J."/>
            <person name="Probst A.J."/>
            <person name="Thomas B.C."/>
            <person name="Singh A."/>
            <person name="Wilkins M.J."/>
            <person name="Karaoz U."/>
            <person name="Brodie E.L."/>
            <person name="Williams K.H."/>
            <person name="Hubbard S.S."/>
            <person name="Banfield J.F."/>
        </authorList>
    </citation>
    <scope>NUCLEOTIDE SEQUENCE [LARGE SCALE GENOMIC DNA]</scope>
</reference>
<evidence type="ECO:0000313" key="2">
    <source>
        <dbReference type="EMBL" id="OGM05799.1"/>
    </source>
</evidence>
<dbReference type="Proteomes" id="UP000178812">
    <property type="component" value="Unassembled WGS sequence"/>
</dbReference>
<dbReference type="PANTHER" id="PTHR45947:SF3">
    <property type="entry name" value="SULFOQUINOVOSYL TRANSFERASE SQD2"/>
    <property type="match status" value="1"/>
</dbReference>
<dbReference type="Gene3D" id="3.40.50.2000">
    <property type="entry name" value="Glycogen Phosphorylase B"/>
    <property type="match status" value="2"/>
</dbReference>
<organism evidence="2 3">
    <name type="scientific">Candidatus Woesebacteria bacterium GWB1_43_5</name>
    <dbReference type="NCBI Taxonomy" id="1802474"/>
    <lineage>
        <taxon>Bacteria</taxon>
        <taxon>Candidatus Woeseibacteriota</taxon>
    </lineage>
</organism>
<dbReference type="InterPro" id="IPR001296">
    <property type="entry name" value="Glyco_trans_1"/>
</dbReference>
<dbReference type="EMBL" id="MGFM01000020">
    <property type="protein sequence ID" value="OGM05799.1"/>
    <property type="molecule type" value="Genomic_DNA"/>
</dbReference>
<accession>A0A1F7WTJ3</accession>
<dbReference type="Pfam" id="PF00534">
    <property type="entry name" value="Glycos_transf_1"/>
    <property type="match status" value="1"/>
</dbReference>
<proteinExistence type="predicted"/>
<name>A0A1F7WTJ3_9BACT</name>